<sequence>MRQILNKIYSVSGWTAAFFIVAICLTVMAQVLLNLLDRLSSLITGEAIGLTIPSYADFTGFFLAGASFLALAYTLRDGSHIRVSLVLQHLSPKLRHGVEIWCLGVAASMAVYFTIYTSLLVHEAYTYNDLSPGIIAIPIWIPMFPMLVGLAILALALIDELFCVITGGEPSYEGKGENLLEQDQADLHAE</sequence>
<gene>
    <name evidence="11" type="ORF">WH96_11545</name>
</gene>
<keyword evidence="6 9" id="KW-1133">Transmembrane helix</keyword>
<dbReference type="GO" id="GO:0005886">
    <property type="term" value="C:plasma membrane"/>
    <property type="evidence" value="ECO:0007669"/>
    <property type="project" value="UniProtKB-SubCell"/>
</dbReference>
<dbReference type="Proteomes" id="UP000035444">
    <property type="component" value="Unassembled WGS sequence"/>
</dbReference>
<dbReference type="EMBL" id="LAQL01000007">
    <property type="protein sequence ID" value="KLN60382.1"/>
    <property type="molecule type" value="Genomic_DNA"/>
</dbReference>
<evidence type="ECO:0000256" key="3">
    <source>
        <dbReference type="ARBA" id="ARBA00022475"/>
    </source>
</evidence>
<feature type="transmembrane region" description="Helical" evidence="9">
    <location>
        <begin position="135"/>
        <end position="158"/>
    </location>
</feature>
<dbReference type="STRING" id="1489064.WH96_11545"/>
<evidence type="ECO:0000256" key="9">
    <source>
        <dbReference type="RuleBase" id="RU369079"/>
    </source>
</evidence>
<dbReference type="PATRIC" id="fig|1489064.4.peg.3625"/>
<evidence type="ECO:0000256" key="2">
    <source>
        <dbReference type="ARBA" id="ARBA00022448"/>
    </source>
</evidence>
<feature type="domain" description="Tripartite ATP-independent periplasmic transporters DctQ component" evidence="10">
    <location>
        <begin position="53"/>
        <end position="165"/>
    </location>
</feature>
<name>A0A0H2MHZ9_9PROT</name>
<protein>
    <recommendedName>
        <fullName evidence="9">TRAP transporter small permease protein</fullName>
    </recommendedName>
</protein>
<comment type="subcellular location">
    <subcellularLocation>
        <location evidence="1 9">Cell inner membrane</location>
        <topology evidence="1 9">Multi-pass membrane protein</topology>
    </subcellularLocation>
</comment>
<proteinExistence type="inferred from homology"/>
<dbReference type="AlphaFoldDB" id="A0A0H2MHZ9"/>
<comment type="subunit">
    <text evidence="9">The complex comprises the extracytoplasmic solute receptor protein and the two transmembrane proteins.</text>
</comment>
<reference evidence="11 12" key="1">
    <citation type="submission" date="2015-03" db="EMBL/GenBank/DDBJ databases">
        <title>Genome Sequence of Kiloniella spongiae MEBiC09566, isolated from a marine sponge.</title>
        <authorList>
            <person name="Shao Z."/>
            <person name="Wang L."/>
            <person name="Li X."/>
        </authorList>
    </citation>
    <scope>NUCLEOTIDE SEQUENCE [LARGE SCALE GENOMIC DNA]</scope>
    <source>
        <strain evidence="11 12">MEBiC09566</strain>
    </source>
</reference>
<dbReference type="PANTHER" id="PTHR35011">
    <property type="entry name" value="2,3-DIKETO-L-GULONATE TRAP TRANSPORTER SMALL PERMEASE PROTEIN YIAM"/>
    <property type="match status" value="1"/>
</dbReference>
<feature type="transmembrane region" description="Helical" evidence="9">
    <location>
        <begin position="96"/>
        <end position="115"/>
    </location>
</feature>
<evidence type="ECO:0000256" key="6">
    <source>
        <dbReference type="ARBA" id="ARBA00022989"/>
    </source>
</evidence>
<dbReference type="InterPro" id="IPR007387">
    <property type="entry name" value="TRAP_DctQ"/>
</dbReference>
<keyword evidence="2 9" id="KW-0813">Transport</keyword>
<dbReference type="GO" id="GO:0022857">
    <property type="term" value="F:transmembrane transporter activity"/>
    <property type="evidence" value="ECO:0007669"/>
    <property type="project" value="UniProtKB-UniRule"/>
</dbReference>
<accession>A0A0H2MHZ9</accession>
<keyword evidence="5 9" id="KW-0812">Transmembrane</keyword>
<evidence type="ECO:0000313" key="12">
    <source>
        <dbReference type="Proteomes" id="UP000035444"/>
    </source>
</evidence>
<dbReference type="PANTHER" id="PTHR35011:SF10">
    <property type="entry name" value="TRAP TRANSPORTER SMALL PERMEASE PROTEIN"/>
    <property type="match status" value="1"/>
</dbReference>
<evidence type="ECO:0000259" key="10">
    <source>
        <dbReference type="Pfam" id="PF04290"/>
    </source>
</evidence>
<dbReference type="OrthoDB" id="9797534at2"/>
<dbReference type="GO" id="GO:0015740">
    <property type="term" value="P:C4-dicarboxylate transport"/>
    <property type="evidence" value="ECO:0007669"/>
    <property type="project" value="TreeGrafter"/>
</dbReference>
<comment type="function">
    <text evidence="9">Part of the tripartite ATP-independent periplasmic (TRAP) transport system.</text>
</comment>
<evidence type="ECO:0000256" key="8">
    <source>
        <dbReference type="ARBA" id="ARBA00038436"/>
    </source>
</evidence>
<evidence type="ECO:0000256" key="4">
    <source>
        <dbReference type="ARBA" id="ARBA00022519"/>
    </source>
</evidence>
<evidence type="ECO:0000313" key="11">
    <source>
        <dbReference type="EMBL" id="KLN60382.1"/>
    </source>
</evidence>
<evidence type="ECO:0000256" key="1">
    <source>
        <dbReference type="ARBA" id="ARBA00004429"/>
    </source>
</evidence>
<dbReference type="InterPro" id="IPR055348">
    <property type="entry name" value="DctQ"/>
</dbReference>
<evidence type="ECO:0000256" key="5">
    <source>
        <dbReference type="ARBA" id="ARBA00022692"/>
    </source>
</evidence>
<dbReference type="RefSeq" id="WP_047764347.1">
    <property type="nucleotide sequence ID" value="NZ_LAQL01000007.1"/>
</dbReference>
<feature type="transmembrane region" description="Helical" evidence="9">
    <location>
        <begin position="12"/>
        <end position="35"/>
    </location>
</feature>
<comment type="similarity">
    <text evidence="8 9">Belongs to the TRAP transporter small permease family.</text>
</comment>
<keyword evidence="4 9" id="KW-0997">Cell inner membrane</keyword>
<feature type="transmembrane region" description="Helical" evidence="9">
    <location>
        <begin position="55"/>
        <end position="75"/>
    </location>
</feature>
<organism evidence="11 12">
    <name type="scientific">Kiloniella spongiae</name>
    <dbReference type="NCBI Taxonomy" id="1489064"/>
    <lineage>
        <taxon>Bacteria</taxon>
        <taxon>Pseudomonadati</taxon>
        <taxon>Pseudomonadota</taxon>
        <taxon>Alphaproteobacteria</taxon>
        <taxon>Rhodospirillales</taxon>
        <taxon>Kiloniellaceae</taxon>
        <taxon>Kiloniella</taxon>
    </lineage>
</organism>
<keyword evidence="3" id="KW-1003">Cell membrane</keyword>
<evidence type="ECO:0000256" key="7">
    <source>
        <dbReference type="ARBA" id="ARBA00023136"/>
    </source>
</evidence>
<keyword evidence="12" id="KW-1185">Reference proteome</keyword>
<dbReference type="Pfam" id="PF04290">
    <property type="entry name" value="DctQ"/>
    <property type="match status" value="1"/>
</dbReference>
<comment type="caution">
    <text evidence="11">The sequence shown here is derived from an EMBL/GenBank/DDBJ whole genome shotgun (WGS) entry which is preliminary data.</text>
</comment>
<keyword evidence="7 9" id="KW-0472">Membrane</keyword>